<name>A0ABU6J835_9BURK</name>
<keyword evidence="2" id="KW-1185">Reference proteome</keyword>
<proteinExistence type="predicted"/>
<evidence type="ECO:0000313" key="2">
    <source>
        <dbReference type="Proteomes" id="UP001352263"/>
    </source>
</evidence>
<evidence type="ECO:0000313" key="1">
    <source>
        <dbReference type="EMBL" id="MEC4719771.1"/>
    </source>
</evidence>
<accession>A0ABU6J835</accession>
<sequence length="102" mass="11808">MRTKKKRQIYADPELTLAIGLIWGHLNTRQVEDAYDLARGCIQLWPEDTRLRLMYAYAAVELLKPLDEQTRTALEQSQCKEWVLLVKRREELQAKHAAGGNA</sequence>
<gene>
    <name evidence="1" type="ORF">RY831_11475</name>
</gene>
<organism evidence="1 2">
    <name type="scientific">Noviherbaspirillum album</name>
    <dbReference type="NCBI Taxonomy" id="3080276"/>
    <lineage>
        <taxon>Bacteria</taxon>
        <taxon>Pseudomonadati</taxon>
        <taxon>Pseudomonadota</taxon>
        <taxon>Betaproteobacteria</taxon>
        <taxon>Burkholderiales</taxon>
        <taxon>Oxalobacteraceae</taxon>
        <taxon>Noviherbaspirillum</taxon>
    </lineage>
</organism>
<reference evidence="1 2" key="1">
    <citation type="submission" date="2023-10" db="EMBL/GenBank/DDBJ databases">
        <title>Noviherbaspirillum sp. CPCC 100848 genome assembly.</title>
        <authorList>
            <person name="Li X.Y."/>
            <person name="Fang X.M."/>
        </authorList>
    </citation>
    <scope>NUCLEOTIDE SEQUENCE [LARGE SCALE GENOMIC DNA]</scope>
    <source>
        <strain evidence="1 2">CPCC 100848</strain>
    </source>
</reference>
<dbReference type="RefSeq" id="WP_326506485.1">
    <property type="nucleotide sequence ID" value="NZ_JAWIIV010000008.1"/>
</dbReference>
<dbReference type="EMBL" id="JAWIIV010000008">
    <property type="protein sequence ID" value="MEC4719771.1"/>
    <property type="molecule type" value="Genomic_DNA"/>
</dbReference>
<dbReference type="Proteomes" id="UP001352263">
    <property type="component" value="Unassembled WGS sequence"/>
</dbReference>
<protein>
    <submittedName>
        <fullName evidence="1">Uncharacterized protein</fullName>
    </submittedName>
</protein>
<comment type="caution">
    <text evidence="1">The sequence shown here is derived from an EMBL/GenBank/DDBJ whole genome shotgun (WGS) entry which is preliminary data.</text>
</comment>